<dbReference type="PANTHER" id="PTHR34580:SF1">
    <property type="entry name" value="PROTEIN PAFC"/>
    <property type="match status" value="1"/>
</dbReference>
<dbReference type="Pfam" id="PF08279">
    <property type="entry name" value="HTH_11"/>
    <property type="match status" value="1"/>
</dbReference>
<dbReference type="PANTHER" id="PTHR34580">
    <property type="match status" value="1"/>
</dbReference>
<reference evidence="2 3" key="1">
    <citation type="submission" date="2019-04" db="EMBL/GenBank/DDBJ databases">
        <title>Lysinibacillus genome sequencing.</title>
        <authorList>
            <person name="Dunlap C."/>
        </authorList>
    </citation>
    <scope>NUCLEOTIDE SEQUENCE [LARGE SCALE GENOMIC DNA]</scope>
    <source>
        <strain evidence="2 3">CCTCC AB 2010389</strain>
    </source>
</reference>
<evidence type="ECO:0000313" key="2">
    <source>
        <dbReference type="EMBL" id="TKI70644.1"/>
    </source>
</evidence>
<gene>
    <name evidence="2" type="ORF">FC756_07035</name>
</gene>
<dbReference type="SUPFAM" id="SSF46785">
    <property type="entry name" value="Winged helix' DNA-binding domain"/>
    <property type="match status" value="1"/>
</dbReference>
<dbReference type="InterPro" id="IPR051534">
    <property type="entry name" value="CBASS_pafABC_assoc_protein"/>
</dbReference>
<dbReference type="InterPro" id="IPR013196">
    <property type="entry name" value="HTH_11"/>
</dbReference>
<keyword evidence="3" id="KW-1185">Reference proteome</keyword>
<dbReference type="InterPro" id="IPR036390">
    <property type="entry name" value="WH_DNA-bd_sf"/>
</dbReference>
<protein>
    <submittedName>
        <fullName evidence="2">HTH domain-containing protein</fullName>
    </submittedName>
</protein>
<dbReference type="EMBL" id="SZPU01000020">
    <property type="protein sequence ID" value="TKI70644.1"/>
    <property type="molecule type" value="Genomic_DNA"/>
</dbReference>
<evidence type="ECO:0000313" key="3">
    <source>
        <dbReference type="Proteomes" id="UP000308744"/>
    </source>
</evidence>
<dbReference type="InterPro" id="IPR036388">
    <property type="entry name" value="WH-like_DNA-bd_sf"/>
</dbReference>
<dbReference type="Gene3D" id="1.10.10.10">
    <property type="entry name" value="Winged helix-like DNA-binding domain superfamily/Winged helix DNA-binding domain"/>
    <property type="match status" value="1"/>
</dbReference>
<dbReference type="AlphaFoldDB" id="A0A4U2Z956"/>
<feature type="domain" description="Helix-turn-helix type 11" evidence="1">
    <location>
        <begin position="5"/>
        <end position="57"/>
    </location>
</feature>
<comment type="caution">
    <text evidence="2">The sequence shown here is derived from an EMBL/GenBank/DDBJ whole genome shotgun (WGS) entry which is preliminary data.</text>
</comment>
<accession>A0A4U2Z956</accession>
<proteinExistence type="predicted"/>
<name>A0A4U2Z956_9BACI</name>
<dbReference type="RefSeq" id="WP_107894463.1">
    <property type="nucleotide sequence ID" value="NZ_PYWM01000003.1"/>
</dbReference>
<dbReference type="Proteomes" id="UP000308744">
    <property type="component" value="Unassembled WGS sequence"/>
</dbReference>
<evidence type="ECO:0000259" key="1">
    <source>
        <dbReference type="Pfam" id="PF08279"/>
    </source>
</evidence>
<organism evidence="2 3">
    <name type="scientific">Lysinibacillus mangiferihumi</name>
    <dbReference type="NCBI Taxonomy" id="1130819"/>
    <lineage>
        <taxon>Bacteria</taxon>
        <taxon>Bacillati</taxon>
        <taxon>Bacillota</taxon>
        <taxon>Bacilli</taxon>
        <taxon>Bacillales</taxon>
        <taxon>Bacillaceae</taxon>
        <taxon>Lysinibacillus</taxon>
    </lineage>
</organism>
<sequence>MIRNRQVEILLYLLKVKKTTHRELAQTFEVSVKTIQRDIDKLSVMGIPVTCKQGNQGGIYIEESYKLSSSFFNNEDLQSITLALSIYDSISTKKHKDSVMKKLALISPELIHLFDNDANEYFVVDLVDKKIDMTGDVYKEINYCLDEEQYLSLLVGEKRMVVAPISYVLRPEGLYLYAFEEEYVLIKISTIRHSEIMEMEFERRFKPYNKNETKCEYPEISR</sequence>